<dbReference type="InterPro" id="IPR002105">
    <property type="entry name" value="Dockerin_1_rpt"/>
</dbReference>
<dbReference type="InterPro" id="IPR016134">
    <property type="entry name" value="Dockerin_dom"/>
</dbReference>
<keyword evidence="2 5" id="KW-0732">Signal</keyword>
<dbReference type="InterPro" id="IPR036439">
    <property type="entry name" value="Dockerin_dom_sf"/>
</dbReference>
<evidence type="ECO:0000256" key="5">
    <source>
        <dbReference type="SAM" id="SignalP"/>
    </source>
</evidence>
<comment type="caution">
    <text evidence="7">The sequence shown here is derived from an EMBL/GenBank/DDBJ whole genome shotgun (WGS) entry which is preliminary data.</text>
</comment>
<evidence type="ECO:0000256" key="4">
    <source>
        <dbReference type="SAM" id="MobiDB-lite"/>
    </source>
</evidence>
<dbReference type="AlphaFoldDB" id="A0A0L6JIA4"/>
<dbReference type="GO" id="GO:0004553">
    <property type="term" value="F:hydrolase activity, hydrolyzing O-glycosyl compounds"/>
    <property type="evidence" value="ECO:0007669"/>
    <property type="project" value="InterPro"/>
</dbReference>
<dbReference type="Pfam" id="PF22244">
    <property type="entry name" value="GCE_fung"/>
    <property type="match status" value="1"/>
</dbReference>
<evidence type="ECO:0000256" key="2">
    <source>
        <dbReference type="ARBA" id="ARBA00022729"/>
    </source>
</evidence>
<dbReference type="PROSITE" id="PS51766">
    <property type="entry name" value="DOCKERIN"/>
    <property type="match status" value="1"/>
</dbReference>
<dbReference type="InterPro" id="IPR054579">
    <property type="entry name" value="GCE-like_dom"/>
</dbReference>
<dbReference type="OrthoDB" id="9809261at2"/>
<dbReference type="Gene3D" id="3.40.50.1820">
    <property type="entry name" value="alpha/beta hydrolase"/>
    <property type="match status" value="1"/>
</dbReference>
<feature type="compositionally biased region" description="Low complexity" evidence="4">
    <location>
        <begin position="413"/>
        <end position="435"/>
    </location>
</feature>
<dbReference type="PROSITE" id="PS00018">
    <property type="entry name" value="EF_HAND_1"/>
    <property type="match status" value="1"/>
</dbReference>
<keyword evidence="1" id="KW-0719">Serine esterase</keyword>
<dbReference type="Proteomes" id="UP000036923">
    <property type="component" value="Unassembled WGS sequence"/>
</dbReference>
<evidence type="ECO:0000259" key="6">
    <source>
        <dbReference type="PROSITE" id="PS51766"/>
    </source>
</evidence>
<evidence type="ECO:0000313" key="8">
    <source>
        <dbReference type="Proteomes" id="UP000036923"/>
    </source>
</evidence>
<dbReference type="Pfam" id="PF00404">
    <property type="entry name" value="Dockerin_1"/>
    <property type="match status" value="1"/>
</dbReference>
<dbReference type="GO" id="GO:0052689">
    <property type="term" value="F:carboxylic ester hydrolase activity"/>
    <property type="evidence" value="ECO:0007669"/>
    <property type="project" value="UniProtKB-KW"/>
</dbReference>
<keyword evidence="8" id="KW-1185">Reference proteome</keyword>
<reference evidence="8" key="1">
    <citation type="submission" date="2015-07" db="EMBL/GenBank/DDBJ databases">
        <title>Near-Complete Genome Sequence of the Cellulolytic Bacterium Bacteroides (Pseudobacteroides) cellulosolvens ATCC 35603.</title>
        <authorList>
            <person name="Dassa B."/>
            <person name="Utturkar S.M."/>
            <person name="Klingeman D.M."/>
            <person name="Hurt R.A."/>
            <person name="Keller M."/>
            <person name="Xu J."/>
            <person name="Reddy Y.H.K."/>
            <person name="Borovok I."/>
            <person name="Grinberg I.R."/>
            <person name="Lamed R."/>
            <person name="Zhivin O."/>
            <person name="Bayer E.A."/>
            <person name="Brown S.D."/>
        </authorList>
    </citation>
    <scope>NUCLEOTIDE SEQUENCE [LARGE SCALE GENOMIC DNA]</scope>
    <source>
        <strain evidence="8">DSM 2933</strain>
    </source>
</reference>
<feature type="region of interest" description="Disordered" evidence="4">
    <location>
        <begin position="406"/>
        <end position="435"/>
    </location>
</feature>
<sequence length="493" mass="52993" precursor="true">MRKNKAYLSMFLLVMFVTSLFTFGSGTANALIAPGITVPSFSQLKDNPKYPDPFKFLDGTRLKDRGDWPKLRNEISALAQTFEYGIIPGKPESVKGSVSGSTITVTVTDKGKTVSFTAKVTYPSAGTAPYPAMIGCGMNSLNQQEILKLGVACIDLDTESIASQTNNNRGKGKFYDLYGSNHSCGDIAAWAWGAGRLIDALELTPAAKINPKKLGVTGGSRNGKGALGIGAFEERIALTIPQESGSGGTGNYRFAESKGSAVQRIQSTVGEQAWFSKALDQFSYAVNKLPYDHHQILALCAPRGLLLIENPDYEWLCNEGCWNNGKCVQMVYQALGIGDRMGYSSVGGHMHCSLPASQYGDVNAFIKKFLLDDKTANTNIFKSDKNYTLNTSKWIDWTVPTLTGTVPEVGSDTPASTPTPTKPSYTPTPTKPANVEDVNGDGVVNMADALIIATAFNSTTGEPKFKANCDLDRNGVINMADILLIAAKFGKTF</sequence>
<evidence type="ECO:0000313" key="7">
    <source>
        <dbReference type="EMBL" id="KNY25428.1"/>
    </source>
</evidence>
<dbReference type="SUPFAM" id="SSF63446">
    <property type="entry name" value="Type I dockerin domain"/>
    <property type="match status" value="1"/>
</dbReference>
<feature type="domain" description="Dockerin" evidence="6">
    <location>
        <begin position="431"/>
        <end position="493"/>
    </location>
</feature>
<dbReference type="Gene3D" id="1.10.1330.10">
    <property type="entry name" value="Dockerin domain"/>
    <property type="match status" value="1"/>
</dbReference>
<proteinExistence type="predicted"/>
<protein>
    <recommendedName>
        <fullName evidence="6">Dockerin domain-containing protein</fullName>
    </recommendedName>
</protein>
<dbReference type="GO" id="GO:0000272">
    <property type="term" value="P:polysaccharide catabolic process"/>
    <property type="evidence" value="ECO:0007669"/>
    <property type="project" value="InterPro"/>
</dbReference>
<keyword evidence="3" id="KW-0378">Hydrolase</keyword>
<dbReference type="CDD" id="cd14254">
    <property type="entry name" value="Dockerin_II"/>
    <property type="match status" value="1"/>
</dbReference>
<dbReference type="STRING" id="398512.Bccel_0688"/>
<name>A0A0L6JIA4_9FIRM</name>
<feature type="signal peptide" evidence="5">
    <location>
        <begin position="1"/>
        <end position="30"/>
    </location>
</feature>
<evidence type="ECO:0000256" key="1">
    <source>
        <dbReference type="ARBA" id="ARBA00022487"/>
    </source>
</evidence>
<feature type="chain" id="PRO_5005565821" description="Dockerin domain-containing protein" evidence="5">
    <location>
        <begin position="31"/>
        <end position="493"/>
    </location>
</feature>
<dbReference type="RefSeq" id="WP_050753050.1">
    <property type="nucleotide sequence ID" value="NZ_JQKC01000020.1"/>
</dbReference>
<dbReference type="InterPro" id="IPR018247">
    <property type="entry name" value="EF_Hand_1_Ca_BS"/>
</dbReference>
<dbReference type="eggNOG" id="COG1506">
    <property type="taxonomic scope" value="Bacteria"/>
</dbReference>
<dbReference type="InterPro" id="IPR029058">
    <property type="entry name" value="AB_hydrolase_fold"/>
</dbReference>
<gene>
    <name evidence="7" type="ORF">Bccel_0688</name>
</gene>
<evidence type="ECO:0000256" key="3">
    <source>
        <dbReference type="ARBA" id="ARBA00022801"/>
    </source>
</evidence>
<dbReference type="ESTHER" id="9firm-a0a0l6jia4">
    <property type="family name" value="Glucuronoyl_esterase"/>
</dbReference>
<dbReference type="PATRIC" id="fig|398512.5.peg.713"/>
<organism evidence="7 8">
    <name type="scientific">Pseudobacteroides cellulosolvens ATCC 35603 = DSM 2933</name>
    <dbReference type="NCBI Taxonomy" id="398512"/>
    <lineage>
        <taxon>Bacteria</taxon>
        <taxon>Bacillati</taxon>
        <taxon>Bacillota</taxon>
        <taxon>Clostridia</taxon>
        <taxon>Eubacteriales</taxon>
        <taxon>Oscillospiraceae</taxon>
        <taxon>Pseudobacteroides</taxon>
    </lineage>
</organism>
<dbReference type="EMBL" id="LGTC01000001">
    <property type="protein sequence ID" value="KNY25428.1"/>
    <property type="molecule type" value="Genomic_DNA"/>
</dbReference>
<accession>A0A0L6JIA4</accession>